<reference evidence="1" key="1">
    <citation type="submission" date="2024-12" db="EMBL/GenBank/DDBJ databases">
        <title>Comparative genomics and development of molecular markers within Purpureocillium lilacinum and among Purpureocillium species.</title>
        <authorList>
            <person name="Yeh Z.-Y."/>
            <person name="Ni N.-T."/>
            <person name="Lo P.-H."/>
            <person name="Mushyakhwo K."/>
            <person name="Lin C.-F."/>
            <person name="Nai Y.-S."/>
        </authorList>
    </citation>
    <scope>NUCLEOTIDE SEQUENCE</scope>
    <source>
        <strain evidence="1">NCHU-NPUST-175</strain>
    </source>
</reference>
<comment type="caution">
    <text evidence="1">The sequence shown here is derived from an EMBL/GenBank/DDBJ whole genome shotgun (WGS) entry which is preliminary data.</text>
</comment>
<proteinExistence type="predicted"/>
<name>A0ACC4DKK2_PURLI</name>
<protein>
    <submittedName>
        <fullName evidence="1">Uncharacterized protein</fullName>
    </submittedName>
</protein>
<keyword evidence="2" id="KW-1185">Reference proteome</keyword>
<accession>A0ACC4DKK2</accession>
<evidence type="ECO:0000313" key="1">
    <source>
        <dbReference type="EMBL" id="KAL3956357.1"/>
    </source>
</evidence>
<dbReference type="Proteomes" id="UP001638806">
    <property type="component" value="Unassembled WGS sequence"/>
</dbReference>
<gene>
    <name evidence="1" type="ORF">ACCO45_009203</name>
</gene>
<sequence>MPAQRDDSVADESYQSARGGGGVTFKQDGYSKIRPSSCPLSPRVVGYPASLRGPGGVVLVPDAYSRCCKRLGALRLRQIHSNRRRARHHGARKSVPGRRDGSSYLDAAGLQGYPPLALVHRKCATVHARESPLGLRLPIHAPSSGLRGVRRQRRCVTRVTTKWLLWTNLPGLMARVGDDARPPHALKVHNGLLKTDTDSKHPRMNRLIISSPQTPEALRPQTYAPTDPCPVTLVWALSRCSIHCSDQGHHQTSNTTVLGNPRISATPSGDLRGRDG</sequence>
<organism evidence="1 2">
    <name type="scientific">Purpureocillium lilacinum</name>
    <name type="common">Paecilomyces lilacinus</name>
    <dbReference type="NCBI Taxonomy" id="33203"/>
    <lineage>
        <taxon>Eukaryota</taxon>
        <taxon>Fungi</taxon>
        <taxon>Dikarya</taxon>
        <taxon>Ascomycota</taxon>
        <taxon>Pezizomycotina</taxon>
        <taxon>Sordariomycetes</taxon>
        <taxon>Hypocreomycetidae</taxon>
        <taxon>Hypocreales</taxon>
        <taxon>Ophiocordycipitaceae</taxon>
        <taxon>Purpureocillium</taxon>
    </lineage>
</organism>
<evidence type="ECO:0000313" key="2">
    <source>
        <dbReference type="Proteomes" id="UP001638806"/>
    </source>
</evidence>
<dbReference type="EMBL" id="JBGNUJ010000008">
    <property type="protein sequence ID" value="KAL3956357.1"/>
    <property type="molecule type" value="Genomic_DNA"/>
</dbReference>